<dbReference type="Proteomes" id="UP000619260">
    <property type="component" value="Unassembled WGS sequence"/>
</dbReference>
<feature type="transmembrane region" description="Helical" evidence="2">
    <location>
        <begin position="197"/>
        <end position="213"/>
    </location>
</feature>
<feature type="transmembrane region" description="Helical" evidence="2">
    <location>
        <begin position="243"/>
        <end position="261"/>
    </location>
</feature>
<feature type="transmembrane region" description="Helical" evidence="2">
    <location>
        <begin position="118"/>
        <end position="138"/>
    </location>
</feature>
<evidence type="ECO:0000256" key="1">
    <source>
        <dbReference type="SAM" id="MobiDB-lite"/>
    </source>
</evidence>
<keyword evidence="2" id="KW-0472">Membrane</keyword>
<accession>A0A8J3YM63</accession>
<feature type="transmembrane region" description="Helical" evidence="2">
    <location>
        <begin position="368"/>
        <end position="389"/>
    </location>
</feature>
<evidence type="ECO:0000313" key="4">
    <source>
        <dbReference type="Proteomes" id="UP000619260"/>
    </source>
</evidence>
<feature type="transmembrane region" description="Helical" evidence="2">
    <location>
        <begin position="333"/>
        <end position="356"/>
    </location>
</feature>
<gene>
    <name evidence="3" type="ORF">Val02_35390</name>
</gene>
<evidence type="ECO:0000313" key="3">
    <source>
        <dbReference type="EMBL" id="GIJ46653.1"/>
    </source>
</evidence>
<organism evidence="3 4">
    <name type="scientific">Virgisporangium aliadipatigenens</name>
    <dbReference type="NCBI Taxonomy" id="741659"/>
    <lineage>
        <taxon>Bacteria</taxon>
        <taxon>Bacillati</taxon>
        <taxon>Actinomycetota</taxon>
        <taxon>Actinomycetes</taxon>
        <taxon>Micromonosporales</taxon>
        <taxon>Micromonosporaceae</taxon>
        <taxon>Virgisporangium</taxon>
    </lineage>
</organism>
<dbReference type="RefSeq" id="WP_203900179.1">
    <property type="nucleotide sequence ID" value="NZ_BOPF01000012.1"/>
</dbReference>
<name>A0A8J3YM63_9ACTN</name>
<comment type="caution">
    <text evidence="3">The sequence shown here is derived from an EMBL/GenBank/DDBJ whole genome shotgun (WGS) entry which is preliminary data.</text>
</comment>
<reference evidence="3" key="1">
    <citation type="submission" date="2021-01" db="EMBL/GenBank/DDBJ databases">
        <title>Whole genome shotgun sequence of Virgisporangium aliadipatigenens NBRC 105644.</title>
        <authorList>
            <person name="Komaki H."/>
            <person name="Tamura T."/>
        </authorList>
    </citation>
    <scope>NUCLEOTIDE SEQUENCE</scope>
    <source>
        <strain evidence="3">NBRC 105644</strain>
    </source>
</reference>
<keyword evidence="4" id="KW-1185">Reference proteome</keyword>
<feature type="region of interest" description="Disordered" evidence="1">
    <location>
        <begin position="1"/>
        <end position="30"/>
    </location>
</feature>
<feature type="transmembrane region" description="Helical" evidence="2">
    <location>
        <begin position="301"/>
        <end position="321"/>
    </location>
</feature>
<feature type="transmembrane region" description="Helical" evidence="2">
    <location>
        <begin position="469"/>
        <end position="489"/>
    </location>
</feature>
<feature type="transmembrane region" description="Helical" evidence="2">
    <location>
        <begin position="147"/>
        <end position="166"/>
    </location>
</feature>
<feature type="transmembrane region" description="Helical" evidence="2">
    <location>
        <begin position="36"/>
        <end position="55"/>
    </location>
</feature>
<feature type="transmembrane region" description="Helical" evidence="2">
    <location>
        <begin position="172"/>
        <end position="190"/>
    </location>
</feature>
<protein>
    <submittedName>
        <fullName evidence="3">Uncharacterized protein</fullName>
    </submittedName>
</protein>
<dbReference type="AlphaFoldDB" id="A0A8J3YM63"/>
<feature type="transmembrane region" description="Helical" evidence="2">
    <location>
        <begin position="219"/>
        <end position="236"/>
    </location>
</feature>
<keyword evidence="2" id="KW-0812">Transmembrane</keyword>
<feature type="transmembrane region" description="Helical" evidence="2">
    <location>
        <begin position="438"/>
        <end position="462"/>
    </location>
</feature>
<dbReference type="EMBL" id="BOPF01000012">
    <property type="protein sequence ID" value="GIJ46653.1"/>
    <property type="molecule type" value="Genomic_DNA"/>
</dbReference>
<sequence length="610" mass="66148">MGTSAAAVTEPTDATGPVEPDTDTPPRAEESGGRRWVIVVAVVLGFLAHAAWRIWLTQSVTTPIAHADEDRYLLSARAIAGGPGGLGNDTAAFRRMGYPLILSPIYNFTQDPFKVYDAAQIIGAVLNAICFPLAYLFGRRVLEAKRWVAFGLAFVAAALPAVAYYSEFTLTDVLFAPIGLAWLLLIHGWLAGRTTRSRAAAALGAGAVVGYAYTVHVRGLVMLGVFVGVVVVIILMQRLRWKVAAAALVTAFAVTRVDTFVQSLTADSVLRGGVEPGGRFVERLTDASKLVQTLCDAVGQYWYATVATYGLAGVGFVVAWARWRGVDPVKSPFAQRVTLATALVTVVLISFSSAMALPPDGRVSNHVYFRYIAFLMPVFVMLAGTALIGADGRRARRLIWHTTLLVGVTGFLVLARMSGREYFERFDTPEVSFLTYTFSHLAVAQVTVISMVLLCVFAALVGKARSRNIALALVGVLALNVAAMEVTNLKTIRPMSRFQYATAPLLKQDLKIGPADKIATSQWVSLGARLNHQREVYWEGITEFDHRAGELPPADATVVIGPWRSRNKDDWNGQALGWVQVVYDPNHEWALWLRPGDPRLSGGISKGNGS</sequence>
<evidence type="ECO:0000256" key="2">
    <source>
        <dbReference type="SAM" id="Phobius"/>
    </source>
</evidence>
<keyword evidence="2" id="KW-1133">Transmembrane helix</keyword>
<feature type="transmembrane region" description="Helical" evidence="2">
    <location>
        <begin position="398"/>
        <end position="418"/>
    </location>
</feature>
<proteinExistence type="predicted"/>